<dbReference type="KEGG" id="tfu:Tfu_2712"/>
<name>Q47LC7_THEFY</name>
<dbReference type="EC" id="3.2.1.4" evidence="7"/>
<comment type="similarity">
    <text evidence="7">Belongs to the glycosyl hydrolase 5 (cellulase A) family.</text>
</comment>
<accession>Q47LC7</accession>
<dbReference type="SUPFAM" id="SSF51445">
    <property type="entry name" value="(Trans)glycosidases"/>
    <property type="match status" value="1"/>
</dbReference>
<feature type="compositionally biased region" description="Pro residues" evidence="8">
    <location>
        <begin position="446"/>
        <end position="472"/>
    </location>
</feature>
<dbReference type="InterPro" id="IPR001547">
    <property type="entry name" value="Glyco_hydro_5"/>
</dbReference>
<dbReference type="STRING" id="269800.Tfu_2712"/>
<reference evidence="11" key="1">
    <citation type="submission" date="2005-07" db="EMBL/GenBank/DDBJ databases">
        <title>Complete sequence of Thermobifida fusca YX.</title>
        <authorList>
            <consortium name="US DOE Joint Genome Institute"/>
            <person name="Copeland A."/>
            <person name="Lucas S."/>
            <person name="Lapidus A."/>
            <person name="Barry K."/>
            <person name="Detter J.C."/>
            <person name="Glavina T."/>
            <person name="Hammon N."/>
            <person name="Israni S."/>
            <person name="Pitluck S."/>
            <person name="Di Bartolo G."/>
            <person name="Chain P."/>
            <person name="Schmutz J."/>
            <person name="Larimer F."/>
            <person name="Land M."/>
            <person name="Lykidis A."/>
            <person name="Richardson P."/>
        </authorList>
    </citation>
    <scope>NUCLEOTIDE SEQUENCE</scope>
    <source>
        <strain evidence="11">YX</strain>
    </source>
</reference>
<dbReference type="GO" id="GO:0030245">
    <property type="term" value="P:cellulose catabolic process"/>
    <property type="evidence" value="ECO:0007669"/>
    <property type="project" value="UniProtKB-KW"/>
</dbReference>
<dbReference type="InterPro" id="IPR017853">
    <property type="entry name" value="GH"/>
</dbReference>
<evidence type="ECO:0000256" key="7">
    <source>
        <dbReference type="RuleBase" id="RU361153"/>
    </source>
</evidence>
<gene>
    <name evidence="11" type="ordered locus">Tfu_2712</name>
</gene>
<dbReference type="CAZy" id="GH5">
    <property type="family name" value="Glycoside Hydrolase Family 5"/>
</dbReference>
<evidence type="ECO:0000259" key="10">
    <source>
        <dbReference type="PROSITE" id="PS51172"/>
    </source>
</evidence>
<proteinExistence type="inferred from homology"/>
<feature type="chain" id="PRO_5004233354" description="Endoglucanase" evidence="9">
    <location>
        <begin position="36"/>
        <end position="619"/>
    </location>
</feature>
<dbReference type="AlphaFoldDB" id="Q47LC7"/>
<protein>
    <recommendedName>
        <fullName evidence="7">Endoglucanase</fullName>
        <ecNumber evidence="7">3.2.1.4</ecNumber>
    </recommendedName>
</protein>
<dbReference type="eggNOG" id="COG2730">
    <property type="taxonomic scope" value="Bacteria"/>
</dbReference>
<dbReference type="GO" id="GO:0008810">
    <property type="term" value="F:cellulase activity"/>
    <property type="evidence" value="ECO:0007669"/>
    <property type="project" value="UniProtKB-EC"/>
</dbReference>
<evidence type="ECO:0000313" key="11">
    <source>
        <dbReference type="EMBL" id="AAZ56745.1"/>
    </source>
</evidence>
<dbReference type="HOGENOM" id="CLU_020735_1_0_11"/>
<evidence type="ECO:0000256" key="4">
    <source>
        <dbReference type="ARBA" id="ARBA00023277"/>
    </source>
</evidence>
<evidence type="ECO:0000256" key="5">
    <source>
        <dbReference type="ARBA" id="ARBA00023295"/>
    </source>
</evidence>
<dbReference type="InterPro" id="IPR018087">
    <property type="entry name" value="Glyco_hydro_5_CS"/>
</dbReference>
<dbReference type="SMR" id="Q47LC7"/>
<dbReference type="Pfam" id="PF00942">
    <property type="entry name" value="CBM_3"/>
    <property type="match status" value="1"/>
</dbReference>
<dbReference type="SUPFAM" id="SSF49384">
    <property type="entry name" value="Carbohydrate-binding domain"/>
    <property type="match status" value="1"/>
</dbReference>
<dbReference type="InterPro" id="IPR036966">
    <property type="entry name" value="CBM3_sf"/>
</dbReference>
<evidence type="ECO:0000256" key="2">
    <source>
        <dbReference type="ARBA" id="ARBA00022801"/>
    </source>
</evidence>
<dbReference type="Pfam" id="PF00150">
    <property type="entry name" value="Cellulase"/>
    <property type="match status" value="1"/>
</dbReference>
<evidence type="ECO:0000256" key="8">
    <source>
        <dbReference type="SAM" id="MobiDB-lite"/>
    </source>
</evidence>
<dbReference type="Gene3D" id="2.60.40.710">
    <property type="entry name" value="Endoglucanase-like"/>
    <property type="match status" value="1"/>
</dbReference>
<keyword evidence="4 7" id="KW-0119">Carbohydrate metabolism</keyword>
<feature type="signal peptide" evidence="9">
    <location>
        <begin position="1"/>
        <end position="35"/>
    </location>
</feature>
<dbReference type="PROSITE" id="PS51172">
    <property type="entry name" value="CBM3"/>
    <property type="match status" value="1"/>
</dbReference>
<evidence type="ECO:0000256" key="1">
    <source>
        <dbReference type="ARBA" id="ARBA00000966"/>
    </source>
</evidence>
<dbReference type="EMBL" id="CP000088">
    <property type="protein sequence ID" value="AAZ56745.1"/>
    <property type="molecule type" value="Genomic_DNA"/>
</dbReference>
<dbReference type="SMART" id="SM01067">
    <property type="entry name" value="CBM_3"/>
    <property type="match status" value="1"/>
</dbReference>
<keyword evidence="9" id="KW-0732">Signal</keyword>
<keyword evidence="5 7" id="KW-0326">Glycosidase</keyword>
<keyword evidence="3 7" id="KW-0136">Cellulose degradation</keyword>
<dbReference type="Gene3D" id="3.20.20.80">
    <property type="entry name" value="Glycosidases"/>
    <property type="match status" value="1"/>
</dbReference>
<dbReference type="CAZy" id="CBM3">
    <property type="family name" value="Carbohydrate-Binding Module Family 3"/>
</dbReference>
<organism evidence="11">
    <name type="scientific">Thermobifida fusca (strain YX)</name>
    <dbReference type="NCBI Taxonomy" id="269800"/>
    <lineage>
        <taxon>Bacteria</taxon>
        <taxon>Bacillati</taxon>
        <taxon>Actinomycetota</taxon>
        <taxon>Actinomycetes</taxon>
        <taxon>Streptosporangiales</taxon>
        <taxon>Nocardiopsidaceae</taxon>
        <taxon>Thermobifida</taxon>
    </lineage>
</organism>
<dbReference type="GO" id="GO:0030248">
    <property type="term" value="F:cellulose binding"/>
    <property type="evidence" value="ECO:0007669"/>
    <property type="project" value="InterPro"/>
</dbReference>
<feature type="domain" description="CBM3" evidence="10">
    <location>
        <begin position="473"/>
        <end position="619"/>
    </location>
</feature>
<feature type="region of interest" description="Disordered" evidence="8">
    <location>
        <begin position="434"/>
        <end position="475"/>
    </location>
</feature>
<dbReference type="PANTHER" id="PTHR35923:SF2">
    <property type="entry name" value="ENDOGLUCANASE"/>
    <property type="match status" value="1"/>
</dbReference>
<dbReference type="PANTHER" id="PTHR35923">
    <property type="entry name" value="MAJOR EXTRACELLULAR ENDOGLUCANASE"/>
    <property type="match status" value="1"/>
</dbReference>
<evidence type="ECO:0000256" key="6">
    <source>
        <dbReference type="ARBA" id="ARBA00023326"/>
    </source>
</evidence>
<comment type="catalytic activity">
    <reaction evidence="1 7">
        <text>Endohydrolysis of (1-&gt;4)-beta-D-glucosidic linkages in cellulose, lichenin and cereal beta-D-glucans.</text>
        <dbReference type="EC" id="3.2.1.4"/>
    </reaction>
</comment>
<dbReference type="InterPro" id="IPR008965">
    <property type="entry name" value="CBM2/CBM3_carb-bd_dom_sf"/>
</dbReference>
<keyword evidence="2 7" id="KW-0378">Hydrolase</keyword>
<dbReference type="PROSITE" id="PS00659">
    <property type="entry name" value="GLYCOSYL_HYDROL_F5"/>
    <property type="match status" value="1"/>
</dbReference>
<sequence length="619" mass="68010">MGRMTPLTRRLRAGAAAIAIGASALIPLTSSPAAASGTADWLHTDGNRIVDSAGNEVWLTGANWFGFNTSERMFHGLWAANIEDITSAMAERGINIVRVPISTQLLLEWKNGQAGPSGVNEYVNPELAGMNTLEVFDYWLQLCEEYGLKVMLDVHSAEADNSGHYYPVWYKGDITTEDFYTAWEWVTERYKNNDTIVAADIKNEPHGKANETPRAKWDGSTDIDNFKHVCETAGKRILAINPNMLILCEGIEIYPKDGQDWSSTDGRDYYSTWWGGNLRGVADHPVDLGAHQDQLVYSPHDYGPSVFEQPWFEGEWNRQTLTEDVWRPNWLYIHEDDIAPLLIGEWGGFLDGGDNEKWMTALRSLIIDEKLHHTFWALNPNSGDTGGLLNYDWTTWDEAKYAFLKPALWQDANGKFVGLDHDVPLGGVGSTTGVSLNQYYGGGGPSQPPTEPTEPPTEPTEPPTEPTEPPANPTGALEVYYRNNSLAADDSQIAPGLRLVNTGSSTVDLADVEIHYYFTNEPGGTLQFTCDWAQVGCANVNASFTSLSAPGADTSLVLTLSGSLAPGASTELQGRIHTANWANFDESDDYSRGTNTDWELSEVITAYLGGTLVWGTPPA</sequence>
<evidence type="ECO:0000256" key="9">
    <source>
        <dbReference type="SAM" id="SignalP"/>
    </source>
</evidence>
<evidence type="ECO:0000256" key="3">
    <source>
        <dbReference type="ARBA" id="ARBA00023001"/>
    </source>
</evidence>
<dbReference type="InterPro" id="IPR001956">
    <property type="entry name" value="CBM3"/>
</dbReference>
<keyword evidence="6 7" id="KW-0624">Polysaccharide degradation</keyword>